<dbReference type="FunFam" id="1.10.10.10:FF:000001">
    <property type="entry name" value="LysR family transcriptional regulator"/>
    <property type="match status" value="1"/>
</dbReference>
<dbReference type="CDD" id="cd08419">
    <property type="entry name" value="PBP2_CbbR_RubisCO_like"/>
    <property type="match status" value="1"/>
</dbReference>
<evidence type="ECO:0000256" key="1">
    <source>
        <dbReference type="ARBA" id="ARBA00009437"/>
    </source>
</evidence>
<name>A0A139BS65_9PROT</name>
<dbReference type="SUPFAM" id="SSF53850">
    <property type="entry name" value="Periplasmic binding protein-like II"/>
    <property type="match status" value="1"/>
</dbReference>
<gene>
    <name evidence="6" type="ORF">AWT59_2053</name>
</gene>
<evidence type="ECO:0000313" key="6">
    <source>
        <dbReference type="EMBL" id="KXS31837.1"/>
    </source>
</evidence>
<evidence type="ECO:0000256" key="2">
    <source>
        <dbReference type="ARBA" id="ARBA00023015"/>
    </source>
</evidence>
<dbReference type="GO" id="GO:0003700">
    <property type="term" value="F:DNA-binding transcription factor activity"/>
    <property type="evidence" value="ECO:0007669"/>
    <property type="project" value="InterPro"/>
</dbReference>
<protein>
    <submittedName>
        <fullName evidence="6">RuBisCO operon transcriptional regulator</fullName>
    </submittedName>
</protein>
<dbReference type="InterPro" id="IPR005119">
    <property type="entry name" value="LysR_subst-bd"/>
</dbReference>
<comment type="caution">
    <text evidence="6">The sequence shown here is derived from an EMBL/GenBank/DDBJ whole genome shotgun (WGS) entry which is preliminary data.</text>
</comment>
<dbReference type="EMBL" id="LSLI01000054">
    <property type="protein sequence ID" value="KXS31837.1"/>
    <property type="molecule type" value="Genomic_DNA"/>
</dbReference>
<organism evidence="6 7">
    <name type="scientific">Candidatus Gallionella acididurans</name>
    <dbReference type="NCBI Taxonomy" id="1796491"/>
    <lineage>
        <taxon>Bacteria</taxon>
        <taxon>Pseudomonadati</taxon>
        <taxon>Pseudomonadota</taxon>
        <taxon>Betaproteobacteria</taxon>
        <taxon>Nitrosomonadales</taxon>
        <taxon>Gallionellaceae</taxon>
        <taxon>Gallionella</taxon>
    </lineage>
</organism>
<dbReference type="Proteomes" id="UP000070578">
    <property type="component" value="Unassembled WGS sequence"/>
</dbReference>
<dbReference type="InterPro" id="IPR000847">
    <property type="entry name" value="LysR_HTH_N"/>
</dbReference>
<dbReference type="GO" id="GO:0000976">
    <property type="term" value="F:transcription cis-regulatory region binding"/>
    <property type="evidence" value="ECO:0007669"/>
    <property type="project" value="TreeGrafter"/>
</dbReference>
<accession>A0A139BS65</accession>
<dbReference type="Pfam" id="PF00126">
    <property type="entry name" value="HTH_1"/>
    <property type="match status" value="1"/>
</dbReference>
<proteinExistence type="inferred from homology"/>
<keyword evidence="2" id="KW-0805">Transcription regulation</keyword>
<dbReference type="PRINTS" id="PR00039">
    <property type="entry name" value="HTHLYSR"/>
</dbReference>
<dbReference type="Gene3D" id="3.40.190.290">
    <property type="match status" value="1"/>
</dbReference>
<dbReference type="PANTHER" id="PTHR30126">
    <property type="entry name" value="HTH-TYPE TRANSCRIPTIONAL REGULATOR"/>
    <property type="match status" value="1"/>
</dbReference>
<sequence length="300" mass="33655">MRHSTLRQLELFEAIARLGSFTRAAEELFLTQPTVSMQIKKLSDTIGMPLFEQVGKKIYLTDIGHELHRACRGISEHLDNFEMVAADMKGLKKGKLRLAVVTTAKYFAPRLLGTFFQKYPGVDVSLMVSNRERVLERLAGNQDDLYILGQPPVDADVVAEAFLENLLVVIAPANHPLAKKKKIPLERLSQEPFLLREPGSGTRMATERKFGEAGLKFNMRMELGSNEAIKQAVIGGLGVSVLSRHTLESDTPTKRFVVLDVQGFPIKRHWYFVYPSGKQLSIIARTFADYLRQAGRDSVL</sequence>
<dbReference type="SUPFAM" id="SSF46785">
    <property type="entry name" value="Winged helix' DNA-binding domain"/>
    <property type="match status" value="1"/>
</dbReference>
<dbReference type="AlphaFoldDB" id="A0A139BS65"/>
<evidence type="ECO:0000259" key="5">
    <source>
        <dbReference type="PROSITE" id="PS50931"/>
    </source>
</evidence>
<reference evidence="6 7" key="1">
    <citation type="submission" date="2016-02" db="EMBL/GenBank/DDBJ databases">
        <authorList>
            <person name="Wen L."/>
            <person name="He K."/>
            <person name="Yang H."/>
        </authorList>
    </citation>
    <scope>NUCLEOTIDE SEQUENCE [LARGE SCALE GENOMIC DNA]</scope>
    <source>
        <strain evidence="6">ShG14-8</strain>
    </source>
</reference>
<evidence type="ECO:0000313" key="7">
    <source>
        <dbReference type="Proteomes" id="UP000070578"/>
    </source>
</evidence>
<evidence type="ECO:0000256" key="3">
    <source>
        <dbReference type="ARBA" id="ARBA00023125"/>
    </source>
</evidence>
<dbReference type="PANTHER" id="PTHR30126:SF5">
    <property type="entry name" value="HTH-TYPE TRANSCRIPTIONAL ACTIVATOR CMPR"/>
    <property type="match status" value="1"/>
</dbReference>
<dbReference type="InterPro" id="IPR036388">
    <property type="entry name" value="WH-like_DNA-bd_sf"/>
</dbReference>
<reference evidence="6 7" key="2">
    <citation type="submission" date="2016-03" db="EMBL/GenBank/DDBJ databases">
        <title>New uncultured bacterium of the family Gallionellaceae from acid mine drainage: description and reconstruction of genome based on metagenomic analysis of microbial community.</title>
        <authorList>
            <person name="Kadnikov V."/>
            <person name="Ivasenko D."/>
            <person name="Beletsky A."/>
            <person name="Mardanov A."/>
            <person name="Danilova E."/>
            <person name="Pimenov N."/>
            <person name="Karnachuk O."/>
            <person name="Ravin N."/>
        </authorList>
    </citation>
    <scope>NUCLEOTIDE SEQUENCE [LARGE SCALE GENOMIC DNA]</scope>
    <source>
        <strain evidence="6">ShG14-8</strain>
    </source>
</reference>
<dbReference type="PATRIC" id="fig|1796491.3.peg.2237"/>
<keyword evidence="4" id="KW-0804">Transcription</keyword>
<feature type="domain" description="HTH lysR-type" evidence="5">
    <location>
        <begin position="1"/>
        <end position="61"/>
    </location>
</feature>
<dbReference type="Pfam" id="PF03466">
    <property type="entry name" value="LysR_substrate"/>
    <property type="match status" value="1"/>
</dbReference>
<dbReference type="PROSITE" id="PS50931">
    <property type="entry name" value="HTH_LYSR"/>
    <property type="match status" value="1"/>
</dbReference>
<comment type="similarity">
    <text evidence="1">Belongs to the LysR transcriptional regulatory family.</text>
</comment>
<dbReference type="Gene3D" id="1.10.10.10">
    <property type="entry name" value="Winged helix-like DNA-binding domain superfamily/Winged helix DNA-binding domain"/>
    <property type="match status" value="1"/>
</dbReference>
<evidence type="ECO:0000256" key="4">
    <source>
        <dbReference type="ARBA" id="ARBA00023163"/>
    </source>
</evidence>
<keyword evidence="3" id="KW-0238">DNA-binding</keyword>
<dbReference type="InterPro" id="IPR036390">
    <property type="entry name" value="WH_DNA-bd_sf"/>
</dbReference>